<keyword evidence="2" id="KW-0719">Serine esterase</keyword>
<keyword evidence="4" id="KW-0378">Hydrolase</keyword>
<keyword evidence="3" id="KW-0732">Signal</keyword>
<evidence type="ECO:0000256" key="7">
    <source>
        <dbReference type="SAM" id="MobiDB-lite"/>
    </source>
</evidence>
<accession>D8TSS7</accession>
<dbReference type="EC" id="3.1.1.117" evidence="6"/>
<dbReference type="RefSeq" id="XP_002949406.1">
    <property type="nucleotide sequence ID" value="XM_002949360.1"/>
</dbReference>
<feature type="non-terminal residue" evidence="9">
    <location>
        <position position="343"/>
    </location>
</feature>
<dbReference type="EMBL" id="GL378335">
    <property type="protein sequence ID" value="EFJ49425.1"/>
    <property type="molecule type" value="Genomic_DNA"/>
</dbReference>
<reference evidence="9 10" key="1">
    <citation type="journal article" date="2010" name="Science">
        <title>Genomic analysis of organismal complexity in the multicellular green alga Volvox carteri.</title>
        <authorList>
            <person name="Prochnik S.E."/>
            <person name="Umen J."/>
            <person name="Nedelcu A.M."/>
            <person name="Hallmann A."/>
            <person name="Miller S.M."/>
            <person name="Nishii I."/>
            <person name="Ferris P."/>
            <person name="Kuo A."/>
            <person name="Mitros T."/>
            <person name="Fritz-Laylin L.K."/>
            <person name="Hellsten U."/>
            <person name="Chapman J."/>
            <person name="Simakov O."/>
            <person name="Rensing S.A."/>
            <person name="Terry A."/>
            <person name="Pangilinan J."/>
            <person name="Kapitonov V."/>
            <person name="Jurka J."/>
            <person name="Salamov A."/>
            <person name="Shapiro H."/>
            <person name="Schmutz J."/>
            <person name="Grimwood J."/>
            <person name="Lindquist E."/>
            <person name="Lucas S."/>
            <person name="Grigoriev I.V."/>
            <person name="Schmitt R."/>
            <person name="Kirk D."/>
            <person name="Rokhsar D.S."/>
        </authorList>
    </citation>
    <scope>NUCLEOTIDE SEQUENCE [LARGE SCALE GENOMIC DNA]</scope>
    <source>
        <strain evidence="10">f. Nagariensis / Eve</strain>
    </source>
</reference>
<dbReference type="InterPro" id="IPR054579">
    <property type="entry name" value="GCE-like_dom"/>
</dbReference>
<dbReference type="InParanoid" id="D8TSS7"/>
<dbReference type="Gene3D" id="3.40.50.1820">
    <property type="entry name" value="alpha/beta hydrolase"/>
    <property type="match status" value="1"/>
</dbReference>
<comment type="catalytic activity">
    <reaction evidence="5">
        <text>a 4-O-methyl-alpha-D-glucuronosyl ester derivative + H2O = 4-O-methyl-alpha-D-glucuronate derivative + an alcohol + H(+)</text>
        <dbReference type="Rhea" id="RHEA:67452"/>
        <dbReference type="ChEBI" id="CHEBI:15377"/>
        <dbReference type="ChEBI" id="CHEBI:15378"/>
        <dbReference type="ChEBI" id="CHEBI:30879"/>
        <dbReference type="ChEBI" id="CHEBI:171667"/>
        <dbReference type="ChEBI" id="CHEBI:171668"/>
        <dbReference type="EC" id="3.1.1.117"/>
    </reaction>
    <physiologicalReaction direction="left-to-right" evidence="5">
        <dbReference type="Rhea" id="RHEA:67453"/>
    </physiologicalReaction>
</comment>
<name>D8TSS7_VOLCA</name>
<gene>
    <name evidence="9" type="ORF">VOLCADRAFT_80662</name>
</gene>
<keyword evidence="10" id="KW-1185">Reference proteome</keyword>
<organism evidence="10">
    <name type="scientific">Volvox carteri f. nagariensis</name>
    <dbReference type="NCBI Taxonomy" id="3068"/>
    <lineage>
        <taxon>Eukaryota</taxon>
        <taxon>Viridiplantae</taxon>
        <taxon>Chlorophyta</taxon>
        <taxon>core chlorophytes</taxon>
        <taxon>Chlorophyceae</taxon>
        <taxon>CS clade</taxon>
        <taxon>Chlamydomonadales</taxon>
        <taxon>Volvocaceae</taxon>
        <taxon>Volvox</taxon>
    </lineage>
</organism>
<dbReference type="FunCoup" id="D8TSS7">
    <property type="interactions" value="16"/>
</dbReference>
<dbReference type="GeneID" id="9618690"/>
<dbReference type="Pfam" id="PF22244">
    <property type="entry name" value="GCE_fung"/>
    <property type="match status" value="1"/>
</dbReference>
<sequence>MHATGETMDVVRPKQELYARMGYFTAAIDARYHGQRAALPDKVTARNVYELALAAAWRGSGEQPLFLDTVWDLVLLLDVLAMRPEVDMTRVGVTGFSMGGTITWLLAVIDPRVAVAAPSSGVQGFCWAVDNEQYHARVGRYPLVFEIAASDLRGTKTAEVDGEVVTAVWNKLLPGIMSVYDAHMSLCTIAPRPLLLTTGELDPSCPLPGVALAADSARAVYLDWAKEQRRLQLEAEAEAAAAAAAAAVEAAMAAAAAEAAAAAAAQVEAAAAAAAAAAEMAAAAAVEAAAAAEMQAEFAAAVAAAEAAAEPAAEASSGCVLGDVAPGGGPSSSSMRSTPRATL</sequence>
<dbReference type="eggNOG" id="ENOG502QVWM">
    <property type="taxonomic scope" value="Eukaryota"/>
</dbReference>
<dbReference type="PANTHER" id="PTHR47381">
    <property type="entry name" value="ALPHA/BETA-HYDROLASES SUPERFAMILY PROTEIN"/>
    <property type="match status" value="1"/>
</dbReference>
<dbReference type="GO" id="GO:0052689">
    <property type="term" value="F:carboxylic ester hydrolase activity"/>
    <property type="evidence" value="ECO:0007669"/>
    <property type="project" value="UniProtKB-KW"/>
</dbReference>
<evidence type="ECO:0000256" key="5">
    <source>
        <dbReference type="ARBA" id="ARBA00024511"/>
    </source>
</evidence>
<evidence type="ECO:0000259" key="8">
    <source>
        <dbReference type="Pfam" id="PF22244"/>
    </source>
</evidence>
<evidence type="ECO:0000313" key="10">
    <source>
        <dbReference type="Proteomes" id="UP000001058"/>
    </source>
</evidence>
<dbReference type="OrthoDB" id="2152248at2759"/>
<dbReference type="PANTHER" id="PTHR47381:SF3">
    <property type="entry name" value="ALPHA_BETA-HYDROLASES SUPERFAMILY PROTEIN"/>
    <property type="match status" value="1"/>
</dbReference>
<evidence type="ECO:0000256" key="6">
    <source>
        <dbReference type="ARBA" id="ARBA00026105"/>
    </source>
</evidence>
<evidence type="ECO:0000256" key="2">
    <source>
        <dbReference type="ARBA" id="ARBA00022487"/>
    </source>
</evidence>
<evidence type="ECO:0000256" key="1">
    <source>
        <dbReference type="ARBA" id="ARBA00010092"/>
    </source>
</evidence>
<evidence type="ECO:0000256" key="3">
    <source>
        <dbReference type="ARBA" id="ARBA00022729"/>
    </source>
</evidence>
<dbReference type="SUPFAM" id="SSF53474">
    <property type="entry name" value="alpha/beta-Hydrolases"/>
    <property type="match status" value="1"/>
</dbReference>
<dbReference type="AlphaFoldDB" id="D8TSS7"/>
<proteinExistence type="inferred from homology"/>
<dbReference type="InterPro" id="IPR029058">
    <property type="entry name" value="AB_hydrolase_fold"/>
</dbReference>
<evidence type="ECO:0000313" key="9">
    <source>
        <dbReference type="EMBL" id="EFJ49425.1"/>
    </source>
</evidence>
<dbReference type="KEGG" id="vcn:VOLCADRAFT_80662"/>
<evidence type="ECO:0000256" key="4">
    <source>
        <dbReference type="ARBA" id="ARBA00022801"/>
    </source>
</evidence>
<feature type="region of interest" description="Disordered" evidence="7">
    <location>
        <begin position="319"/>
        <end position="343"/>
    </location>
</feature>
<dbReference type="STRING" id="3068.D8TSS7"/>
<comment type="similarity">
    <text evidence="1">Belongs to the carbohydrate esterase 15 (CE15) family.</text>
</comment>
<feature type="domain" description="4-O-methyl-glucuronoyl methylesterase-like" evidence="8">
    <location>
        <begin position="70"/>
        <end position="221"/>
    </location>
</feature>
<protein>
    <recommendedName>
        <fullName evidence="6">(4-O-methyl)-D-glucuronate--lignin esterase</fullName>
        <ecNumber evidence="6">3.1.1.117</ecNumber>
    </recommendedName>
</protein>
<dbReference type="Proteomes" id="UP000001058">
    <property type="component" value="Unassembled WGS sequence"/>
</dbReference>